<protein>
    <submittedName>
        <fullName evidence="3">Choice-of-anchor B family protein</fullName>
    </submittedName>
</protein>
<dbReference type="NCBIfam" id="TIGR04312">
    <property type="entry name" value="choice_anch_B"/>
    <property type="match status" value="1"/>
</dbReference>
<evidence type="ECO:0000256" key="1">
    <source>
        <dbReference type="SAM" id="SignalP"/>
    </source>
</evidence>
<gene>
    <name evidence="3" type="ORF">FRY97_06545</name>
</gene>
<comment type="caution">
    <text evidence="3">The sequence shown here is derived from an EMBL/GenBank/DDBJ whole genome shotgun (WGS) entry which is preliminary data.</text>
</comment>
<dbReference type="RefSeq" id="WP_147166648.1">
    <property type="nucleotide sequence ID" value="NZ_VOOR01000010.1"/>
</dbReference>
<dbReference type="GO" id="GO:0005576">
    <property type="term" value="C:extracellular region"/>
    <property type="evidence" value="ECO:0007669"/>
    <property type="project" value="TreeGrafter"/>
</dbReference>
<feature type="signal peptide" evidence="1">
    <location>
        <begin position="1"/>
        <end position="19"/>
    </location>
</feature>
<dbReference type="EMBL" id="VOOR01000010">
    <property type="protein sequence ID" value="TXB64881.1"/>
    <property type="molecule type" value="Genomic_DNA"/>
</dbReference>
<dbReference type="Pfam" id="PF18962">
    <property type="entry name" value="Por_Secre_tail"/>
    <property type="match status" value="1"/>
</dbReference>
<reference evidence="3 4" key="1">
    <citation type="submission" date="2019-08" db="EMBL/GenBank/DDBJ databases">
        <title>Genome of Phaeodactylibacter luteus.</title>
        <authorList>
            <person name="Bowman J.P."/>
        </authorList>
    </citation>
    <scope>NUCLEOTIDE SEQUENCE [LARGE SCALE GENOMIC DNA]</scope>
    <source>
        <strain evidence="3 4">KCTC 42180</strain>
    </source>
</reference>
<dbReference type="SUPFAM" id="SSF75011">
    <property type="entry name" value="3-carboxy-cis,cis-mucoante lactonizing enzyme"/>
    <property type="match status" value="1"/>
</dbReference>
<evidence type="ECO:0000313" key="3">
    <source>
        <dbReference type="EMBL" id="TXB64881.1"/>
    </source>
</evidence>
<feature type="domain" description="Secretion system C-terminal sorting" evidence="2">
    <location>
        <begin position="687"/>
        <end position="752"/>
    </location>
</feature>
<dbReference type="PANTHER" id="PTHR38787:SF3">
    <property type="entry name" value="REGULATORY P DOMAIN-CONTAINING PROTEIN"/>
    <property type="match status" value="1"/>
</dbReference>
<dbReference type="PANTHER" id="PTHR38787">
    <property type="entry name" value="REGULATORY P DOMAIN-CONTAINING PROTEIN"/>
    <property type="match status" value="1"/>
</dbReference>
<dbReference type="AlphaFoldDB" id="A0A5C6RRA4"/>
<feature type="chain" id="PRO_5023023617" evidence="1">
    <location>
        <begin position="20"/>
        <end position="756"/>
    </location>
</feature>
<keyword evidence="4" id="KW-1185">Reference proteome</keyword>
<organism evidence="3 4">
    <name type="scientific">Phaeodactylibacter luteus</name>
    <dbReference type="NCBI Taxonomy" id="1564516"/>
    <lineage>
        <taxon>Bacteria</taxon>
        <taxon>Pseudomonadati</taxon>
        <taxon>Bacteroidota</taxon>
        <taxon>Saprospiria</taxon>
        <taxon>Saprospirales</taxon>
        <taxon>Haliscomenobacteraceae</taxon>
        <taxon>Phaeodactylibacter</taxon>
    </lineage>
</organism>
<proteinExistence type="predicted"/>
<keyword evidence="1" id="KW-0732">Signal</keyword>
<sequence length="756" mass="81803">MRLFLLLLMIGYLLPAASAQDSLNLSATGRWEDPTLPAASGIRYNDVWGYTDSLGQEYGIVGSAGFTLFLQLDGPTGIREVARFDEGFNSIWRDYKTFGHYAYGTADQGNAGLIIYDLSALPDTVTQVYSSNEVFSRAHNLFVDEAQGRLYVAGSNTRANGVIIYDLNADPANPVLLGDPVLPAGGYIHDIFVKNHTAYCSHGTSGLAVYDLSDAAQPVTLGTLTSYPEQGYNHSSWLSEDDQLLVFADETFGRSLKAVDMANVQEMEVTDLFKSEMLAPEHTNSIAHNPFIRGQYAVVSYYHEGVQVFDLSDPNDVQRFAWYDTYPQNTDYQGFRGCWGVYPFLPSGRIIATDISNGFFILEPQGWSFDPPAPVVQATLSVAGDTLLCPGDSLQLFAASTGEGWAWEKDGQEVEGAGDTLWISTAGSYRYANNSGTFPVYSDTLNVSLAAAPTAVVPTAPAFCPGDTLTAPASGNYDLLLLSHGATGFTDSLLQGSPLLFPAPGVYFPTAFLGACRQNLDSIVVTVAAEAVAPEAQPFTPPLCEGDDLLIHIPGSGSYSYFLGQDTVALDTGLLALPADEYWISASNGQCETEFMLGETPAPLPVPELLLQDGVLACTFVSSVNYIWVFNGERVDTTAEATYPVVENGVYQVGVFNEFSCLGFSAPLEVMVNAASSESPNTEALMLYPNPSNGLLYVQPESHVGQISLYSLSGQLLRQYDRPALPLQLAQLAQGAYIVRVKLQSGEEVRKLWHKH</sequence>
<name>A0A5C6RRA4_9BACT</name>
<evidence type="ECO:0000259" key="2">
    <source>
        <dbReference type="Pfam" id="PF18962"/>
    </source>
</evidence>
<evidence type="ECO:0000313" key="4">
    <source>
        <dbReference type="Proteomes" id="UP000321580"/>
    </source>
</evidence>
<dbReference type="NCBIfam" id="TIGR04183">
    <property type="entry name" value="Por_Secre_tail"/>
    <property type="match status" value="1"/>
</dbReference>
<dbReference type="OrthoDB" id="9815940at2"/>
<dbReference type="Proteomes" id="UP000321580">
    <property type="component" value="Unassembled WGS sequence"/>
</dbReference>
<dbReference type="InterPro" id="IPR027589">
    <property type="entry name" value="Choice_anch_B"/>
</dbReference>
<accession>A0A5C6RRA4</accession>
<dbReference type="InterPro" id="IPR026444">
    <property type="entry name" value="Secre_tail"/>
</dbReference>